<sequence>MDPPYQDTMDTIESEKLSMADLILFAQTSASMHFARGSLHYAAVVDIRKILENCPPDVKEAIAKRFQQYQEDALGYDPSAALFLERRKTAVLREQNVTLQAKVAAMQALIGSSGRYMIMGAAPPSNLQAQYESTPAFTQAQGGSGGGGGVGADASMAVQNYIYLGNSTGPGGETQGTNTHEQHWSLYHQEPQPVFGRFDLAAAAPMPEQHMYEKHEDEEEEEEAAAEQQQPGYPGHYGEQQQQSEQQQSEQQQFEQQPG</sequence>
<name>A0A166A177_9AGAM</name>
<dbReference type="Proteomes" id="UP000076532">
    <property type="component" value="Unassembled WGS sequence"/>
</dbReference>
<reference evidence="2 3" key="1">
    <citation type="journal article" date="2016" name="Mol. Biol. Evol.">
        <title>Comparative Genomics of Early-Diverging Mushroom-Forming Fungi Provides Insights into the Origins of Lignocellulose Decay Capabilities.</title>
        <authorList>
            <person name="Nagy L.G."/>
            <person name="Riley R."/>
            <person name="Tritt A."/>
            <person name="Adam C."/>
            <person name="Daum C."/>
            <person name="Floudas D."/>
            <person name="Sun H."/>
            <person name="Yadav J.S."/>
            <person name="Pangilinan J."/>
            <person name="Larsson K.H."/>
            <person name="Matsuura K."/>
            <person name="Barry K."/>
            <person name="Labutti K."/>
            <person name="Kuo R."/>
            <person name="Ohm R.A."/>
            <person name="Bhattacharya S.S."/>
            <person name="Shirouzu T."/>
            <person name="Yoshinaga Y."/>
            <person name="Martin F.M."/>
            <person name="Grigoriev I.V."/>
            <person name="Hibbett D.S."/>
        </authorList>
    </citation>
    <scope>NUCLEOTIDE SEQUENCE [LARGE SCALE GENOMIC DNA]</scope>
    <source>
        <strain evidence="2 3">CBS 109695</strain>
    </source>
</reference>
<dbReference type="EMBL" id="KV417667">
    <property type="protein sequence ID" value="KZP11145.1"/>
    <property type="molecule type" value="Genomic_DNA"/>
</dbReference>
<evidence type="ECO:0000313" key="2">
    <source>
        <dbReference type="EMBL" id="KZP11145.1"/>
    </source>
</evidence>
<accession>A0A166A177</accession>
<organism evidence="2 3">
    <name type="scientific">Athelia psychrophila</name>
    <dbReference type="NCBI Taxonomy" id="1759441"/>
    <lineage>
        <taxon>Eukaryota</taxon>
        <taxon>Fungi</taxon>
        <taxon>Dikarya</taxon>
        <taxon>Basidiomycota</taxon>
        <taxon>Agaricomycotina</taxon>
        <taxon>Agaricomycetes</taxon>
        <taxon>Agaricomycetidae</taxon>
        <taxon>Atheliales</taxon>
        <taxon>Atheliaceae</taxon>
        <taxon>Athelia</taxon>
    </lineage>
</organism>
<gene>
    <name evidence="2" type="ORF">FIBSPDRAFT_962472</name>
</gene>
<keyword evidence="3" id="KW-1185">Reference proteome</keyword>
<dbReference type="AlphaFoldDB" id="A0A166A177"/>
<protein>
    <submittedName>
        <fullName evidence="2">Uncharacterized protein</fullName>
    </submittedName>
</protein>
<feature type="non-terminal residue" evidence="2">
    <location>
        <position position="259"/>
    </location>
</feature>
<feature type="region of interest" description="Disordered" evidence="1">
    <location>
        <begin position="210"/>
        <end position="259"/>
    </location>
</feature>
<feature type="compositionally biased region" description="Low complexity" evidence="1">
    <location>
        <begin position="239"/>
        <end position="259"/>
    </location>
</feature>
<feature type="compositionally biased region" description="Acidic residues" evidence="1">
    <location>
        <begin position="216"/>
        <end position="225"/>
    </location>
</feature>
<evidence type="ECO:0000313" key="3">
    <source>
        <dbReference type="Proteomes" id="UP000076532"/>
    </source>
</evidence>
<proteinExistence type="predicted"/>
<evidence type="ECO:0000256" key="1">
    <source>
        <dbReference type="SAM" id="MobiDB-lite"/>
    </source>
</evidence>